<accession>A0A0C3FEY5</accession>
<gene>
    <name evidence="1" type="ORF">PILCRDRAFT_450274</name>
</gene>
<reference evidence="2" key="2">
    <citation type="submission" date="2015-01" db="EMBL/GenBank/DDBJ databases">
        <title>Evolutionary Origins and Diversification of the Mycorrhizal Mutualists.</title>
        <authorList>
            <consortium name="DOE Joint Genome Institute"/>
            <consortium name="Mycorrhizal Genomics Consortium"/>
            <person name="Kohler A."/>
            <person name="Kuo A."/>
            <person name="Nagy L.G."/>
            <person name="Floudas D."/>
            <person name="Copeland A."/>
            <person name="Barry K.W."/>
            <person name="Cichocki N."/>
            <person name="Veneault-Fourrey C."/>
            <person name="LaButti K."/>
            <person name="Lindquist E.A."/>
            <person name="Lipzen A."/>
            <person name="Lundell T."/>
            <person name="Morin E."/>
            <person name="Murat C."/>
            <person name="Riley R."/>
            <person name="Ohm R."/>
            <person name="Sun H."/>
            <person name="Tunlid A."/>
            <person name="Henrissat B."/>
            <person name="Grigoriev I.V."/>
            <person name="Hibbett D.S."/>
            <person name="Martin F."/>
        </authorList>
    </citation>
    <scope>NUCLEOTIDE SEQUENCE [LARGE SCALE GENOMIC DNA]</scope>
    <source>
        <strain evidence="2">F 1598</strain>
    </source>
</reference>
<sequence length="194" mass="21346">MALVNTQGLYRTHVVTADRLLTPDAAAAQVVALTDLDLYEMLHYAEEMGLGANFYHPEFFDAGMLPHDVDMANGFDFSCVKYLVRGDGTEADPVPGECVCGKWLFHAYGCGDVFKAYDVICGATVTSGTAITVKACKGTKGHTHRAKVKVLGPCGERSCTWWAEREAGIQDMANRLVGDFYMDRAWPPMDRHDE</sequence>
<dbReference type="HOGENOM" id="CLU_1402922_0_0_1"/>
<evidence type="ECO:0000313" key="2">
    <source>
        <dbReference type="Proteomes" id="UP000054166"/>
    </source>
</evidence>
<dbReference type="Proteomes" id="UP000054166">
    <property type="component" value="Unassembled WGS sequence"/>
</dbReference>
<dbReference type="InParanoid" id="A0A0C3FEY5"/>
<dbReference type="EMBL" id="KN832992">
    <property type="protein sequence ID" value="KIM83065.1"/>
    <property type="molecule type" value="Genomic_DNA"/>
</dbReference>
<dbReference type="AlphaFoldDB" id="A0A0C3FEY5"/>
<proteinExistence type="predicted"/>
<name>A0A0C3FEY5_PILCF</name>
<reference evidence="1 2" key="1">
    <citation type="submission" date="2014-04" db="EMBL/GenBank/DDBJ databases">
        <authorList>
            <consortium name="DOE Joint Genome Institute"/>
            <person name="Kuo A."/>
            <person name="Tarkka M."/>
            <person name="Buscot F."/>
            <person name="Kohler A."/>
            <person name="Nagy L.G."/>
            <person name="Floudas D."/>
            <person name="Copeland A."/>
            <person name="Barry K.W."/>
            <person name="Cichocki N."/>
            <person name="Veneault-Fourrey C."/>
            <person name="LaButti K."/>
            <person name="Lindquist E.A."/>
            <person name="Lipzen A."/>
            <person name="Lundell T."/>
            <person name="Morin E."/>
            <person name="Murat C."/>
            <person name="Sun H."/>
            <person name="Tunlid A."/>
            <person name="Henrissat B."/>
            <person name="Grigoriev I.V."/>
            <person name="Hibbett D.S."/>
            <person name="Martin F."/>
            <person name="Nordberg H.P."/>
            <person name="Cantor M.N."/>
            <person name="Hua S.X."/>
        </authorList>
    </citation>
    <scope>NUCLEOTIDE SEQUENCE [LARGE SCALE GENOMIC DNA]</scope>
    <source>
        <strain evidence="1 2">F 1598</strain>
    </source>
</reference>
<evidence type="ECO:0000313" key="1">
    <source>
        <dbReference type="EMBL" id="KIM83065.1"/>
    </source>
</evidence>
<keyword evidence="2" id="KW-1185">Reference proteome</keyword>
<organism evidence="1 2">
    <name type="scientific">Piloderma croceum (strain F 1598)</name>
    <dbReference type="NCBI Taxonomy" id="765440"/>
    <lineage>
        <taxon>Eukaryota</taxon>
        <taxon>Fungi</taxon>
        <taxon>Dikarya</taxon>
        <taxon>Basidiomycota</taxon>
        <taxon>Agaricomycotina</taxon>
        <taxon>Agaricomycetes</taxon>
        <taxon>Agaricomycetidae</taxon>
        <taxon>Atheliales</taxon>
        <taxon>Atheliaceae</taxon>
        <taxon>Piloderma</taxon>
    </lineage>
</organism>
<protein>
    <submittedName>
        <fullName evidence="1">Uncharacterized protein</fullName>
    </submittedName>
</protein>